<dbReference type="Proteomes" id="UP000243640">
    <property type="component" value="Unassembled WGS sequence"/>
</dbReference>
<dbReference type="FunFam" id="1.10.510.10:FF:000459">
    <property type="entry name" value="Casein kinase II subunit alpha"/>
    <property type="match status" value="1"/>
</dbReference>
<dbReference type="InterPro" id="IPR008271">
    <property type="entry name" value="Ser/Thr_kinase_AS"/>
</dbReference>
<protein>
    <recommendedName>
        <fullName evidence="1">non-specific serine/threonine protein kinase</fullName>
        <ecNumber evidence="1">2.7.11.1</ecNumber>
    </recommendedName>
</protein>
<dbReference type="SMART" id="SM00220">
    <property type="entry name" value="S_TKc"/>
    <property type="match status" value="1"/>
</dbReference>
<dbReference type="InterPro" id="IPR045216">
    <property type="entry name" value="CK2_alpha"/>
</dbReference>
<dbReference type="Gene3D" id="3.30.200.20">
    <property type="entry name" value="Phosphorylase Kinase, domain 1"/>
    <property type="match status" value="1"/>
</dbReference>
<sequence>MSSMYIEKNERYSISRTYQNVNSEENKKFWDYSSKKVTWGNVDDYSVGRVLGKGNFSTVYKGIHKSTKEHVTIKILEKDRADKIRREISVLRRLKGGRNVAHIFDVVKDYNVNKKCIVMHFYKNDNLITRNTTLDEREVKLYMYQLLNGLNEAHGKGVIHRDIKPSNIVINRKRMRLKIIDWGMADFYHPYKEYHLRVGSHYYKAPELLLGMKQYDYSLDMWSFACLFSGLICNSFPFFKGKEEPDLLRSISGFFGKYELLSYIEKYSLSEPCKENLEAIYNGSEESKMVLESSGSSFKSELALDLISKVMRVDHQERLTAKEAMEHPYFDEVRNI</sequence>
<dbReference type="PANTHER" id="PTHR24054:SF0">
    <property type="entry name" value="CASEIN KINASE II SUBUNIT ALPHA"/>
    <property type="match status" value="1"/>
</dbReference>
<evidence type="ECO:0000313" key="10">
    <source>
        <dbReference type="EMBL" id="OYD25715.1"/>
    </source>
</evidence>
<keyword evidence="5" id="KW-0418">Kinase</keyword>
<dbReference type="Gene3D" id="1.10.510.10">
    <property type="entry name" value="Transferase(Phosphotransferase) domain 1"/>
    <property type="match status" value="1"/>
</dbReference>
<comment type="catalytic activity">
    <reaction evidence="8">
        <text>L-seryl-[protein] + ATP = O-phospho-L-seryl-[protein] + ADP + H(+)</text>
        <dbReference type="Rhea" id="RHEA:17989"/>
        <dbReference type="Rhea" id="RHEA-COMP:9863"/>
        <dbReference type="Rhea" id="RHEA-COMP:11604"/>
        <dbReference type="ChEBI" id="CHEBI:15378"/>
        <dbReference type="ChEBI" id="CHEBI:29999"/>
        <dbReference type="ChEBI" id="CHEBI:30616"/>
        <dbReference type="ChEBI" id="CHEBI:83421"/>
        <dbReference type="ChEBI" id="CHEBI:456216"/>
        <dbReference type="EC" id="2.7.11.1"/>
    </reaction>
</comment>
<keyword evidence="3" id="KW-0808">Transferase</keyword>
<evidence type="ECO:0000259" key="9">
    <source>
        <dbReference type="PROSITE" id="PS50011"/>
    </source>
</evidence>
<dbReference type="GO" id="GO:0005524">
    <property type="term" value="F:ATP binding"/>
    <property type="evidence" value="ECO:0007669"/>
    <property type="project" value="UniProtKB-KW"/>
</dbReference>
<evidence type="ECO:0000256" key="7">
    <source>
        <dbReference type="ARBA" id="ARBA00047899"/>
    </source>
</evidence>
<proteinExistence type="predicted"/>
<evidence type="ECO:0000313" key="11">
    <source>
        <dbReference type="Proteomes" id="UP000243640"/>
    </source>
</evidence>
<evidence type="ECO:0000256" key="6">
    <source>
        <dbReference type="ARBA" id="ARBA00022840"/>
    </source>
</evidence>
<dbReference type="GO" id="GO:0051726">
    <property type="term" value="P:regulation of cell cycle"/>
    <property type="evidence" value="ECO:0007669"/>
    <property type="project" value="TreeGrafter"/>
</dbReference>
<dbReference type="GO" id="GO:0005956">
    <property type="term" value="C:protein kinase CK2 complex"/>
    <property type="evidence" value="ECO:0007669"/>
    <property type="project" value="TreeGrafter"/>
</dbReference>
<dbReference type="OrthoDB" id="9801841at2"/>
<reference evidence="10 11" key="1">
    <citation type="submission" date="2017-08" db="EMBL/GenBank/DDBJ databases">
        <title>Draft Genome Sequence of the Marine Bacterium Oceanimonas baumannii ATCC 700832.</title>
        <authorList>
            <person name="Mcclelland W.D."/>
            <person name="Brennan M.A."/>
            <person name="Trachtenberg A.M."/>
            <person name="Maclea K.S."/>
        </authorList>
    </citation>
    <scope>NUCLEOTIDE SEQUENCE [LARGE SCALE GENOMIC DNA]</scope>
    <source>
        <strain evidence="10 11">ATCC 700832</strain>
    </source>
</reference>
<dbReference type="Pfam" id="PF00069">
    <property type="entry name" value="Pkinase"/>
    <property type="match status" value="1"/>
</dbReference>
<dbReference type="InterPro" id="IPR011009">
    <property type="entry name" value="Kinase-like_dom_sf"/>
</dbReference>
<evidence type="ECO:0000256" key="5">
    <source>
        <dbReference type="ARBA" id="ARBA00022777"/>
    </source>
</evidence>
<keyword evidence="6" id="KW-0067">ATP-binding</keyword>
<accession>A0A235CPC3</accession>
<dbReference type="SUPFAM" id="SSF56112">
    <property type="entry name" value="Protein kinase-like (PK-like)"/>
    <property type="match status" value="1"/>
</dbReference>
<dbReference type="InterPro" id="IPR000719">
    <property type="entry name" value="Prot_kinase_dom"/>
</dbReference>
<dbReference type="EC" id="2.7.11.1" evidence="1"/>
<keyword evidence="4" id="KW-0547">Nucleotide-binding</keyword>
<dbReference type="GO" id="GO:0004674">
    <property type="term" value="F:protein serine/threonine kinase activity"/>
    <property type="evidence" value="ECO:0007669"/>
    <property type="project" value="UniProtKB-KW"/>
</dbReference>
<comment type="catalytic activity">
    <reaction evidence="7">
        <text>L-threonyl-[protein] + ATP = O-phospho-L-threonyl-[protein] + ADP + H(+)</text>
        <dbReference type="Rhea" id="RHEA:46608"/>
        <dbReference type="Rhea" id="RHEA-COMP:11060"/>
        <dbReference type="Rhea" id="RHEA-COMP:11605"/>
        <dbReference type="ChEBI" id="CHEBI:15378"/>
        <dbReference type="ChEBI" id="CHEBI:30013"/>
        <dbReference type="ChEBI" id="CHEBI:30616"/>
        <dbReference type="ChEBI" id="CHEBI:61977"/>
        <dbReference type="ChEBI" id="CHEBI:456216"/>
        <dbReference type="EC" id="2.7.11.1"/>
    </reaction>
</comment>
<evidence type="ECO:0000256" key="4">
    <source>
        <dbReference type="ARBA" id="ARBA00022741"/>
    </source>
</evidence>
<evidence type="ECO:0000256" key="1">
    <source>
        <dbReference type="ARBA" id="ARBA00012513"/>
    </source>
</evidence>
<evidence type="ECO:0000256" key="8">
    <source>
        <dbReference type="ARBA" id="ARBA00048679"/>
    </source>
</evidence>
<dbReference type="GO" id="GO:0006357">
    <property type="term" value="P:regulation of transcription by RNA polymerase II"/>
    <property type="evidence" value="ECO:0007669"/>
    <property type="project" value="UniProtKB-ARBA"/>
</dbReference>
<feature type="domain" description="Protein kinase" evidence="9">
    <location>
        <begin position="45"/>
        <end position="330"/>
    </location>
</feature>
<dbReference type="GO" id="GO:0005829">
    <property type="term" value="C:cytosol"/>
    <property type="evidence" value="ECO:0007669"/>
    <property type="project" value="TreeGrafter"/>
</dbReference>
<keyword evidence="2" id="KW-0723">Serine/threonine-protein kinase</keyword>
<name>A0A235CPC3_9GAMM</name>
<dbReference type="PROSITE" id="PS00108">
    <property type="entry name" value="PROTEIN_KINASE_ST"/>
    <property type="match status" value="1"/>
</dbReference>
<dbReference type="AlphaFoldDB" id="A0A235CPC3"/>
<gene>
    <name evidence="10" type="ORF">B6S09_02410</name>
</gene>
<dbReference type="FunFam" id="3.30.200.20:FF:000088">
    <property type="entry name" value="Casein kinase II subunit alpha"/>
    <property type="match status" value="1"/>
</dbReference>
<dbReference type="PROSITE" id="PS50011">
    <property type="entry name" value="PROTEIN_KINASE_DOM"/>
    <property type="match status" value="1"/>
</dbReference>
<organism evidence="10 11">
    <name type="scientific">Oceanimonas baumannii</name>
    <dbReference type="NCBI Taxonomy" id="129578"/>
    <lineage>
        <taxon>Bacteria</taxon>
        <taxon>Pseudomonadati</taxon>
        <taxon>Pseudomonadota</taxon>
        <taxon>Gammaproteobacteria</taxon>
        <taxon>Aeromonadales</taxon>
        <taxon>Aeromonadaceae</taxon>
        <taxon>Oceanimonas</taxon>
    </lineage>
</organism>
<evidence type="ECO:0000256" key="2">
    <source>
        <dbReference type="ARBA" id="ARBA00022527"/>
    </source>
</evidence>
<dbReference type="EMBL" id="NQJF01000002">
    <property type="protein sequence ID" value="OYD25715.1"/>
    <property type="molecule type" value="Genomic_DNA"/>
</dbReference>
<evidence type="ECO:0000256" key="3">
    <source>
        <dbReference type="ARBA" id="ARBA00022679"/>
    </source>
</evidence>
<dbReference type="PANTHER" id="PTHR24054">
    <property type="entry name" value="CASEIN KINASE II SUBUNIT ALPHA"/>
    <property type="match status" value="1"/>
</dbReference>
<comment type="caution">
    <text evidence="10">The sequence shown here is derived from an EMBL/GenBank/DDBJ whole genome shotgun (WGS) entry which is preliminary data.</text>
</comment>